<dbReference type="PANTHER" id="PTHR43206">
    <property type="entry name" value="AMINOTRANSFERASE"/>
    <property type="match status" value="1"/>
</dbReference>
<evidence type="ECO:0000313" key="13">
    <source>
        <dbReference type="Proteomes" id="UP000027361"/>
    </source>
</evidence>
<dbReference type="OMA" id="GLMCAFD"/>
<dbReference type="AlphaFoldDB" id="A0A066WEC1"/>
<dbReference type="SUPFAM" id="SSF53383">
    <property type="entry name" value="PLP-dependent transferases"/>
    <property type="match status" value="1"/>
</dbReference>
<dbReference type="EMBL" id="JMSN01000018">
    <property type="protein sequence ID" value="KDN50858.1"/>
    <property type="molecule type" value="Genomic_DNA"/>
</dbReference>
<keyword evidence="6 12" id="KW-0808">Transferase</keyword>
<comment type="cofactor">
    <cofactor evidence="1">
        <name>pyridoxal 5'-phosphate</name>
        <dbReference type="ChEBI" id="CHEBI:597326"/>
    </cofactor>
</comment>
<evidence type="ECO:0000256" key="1">
    <source>
        <dbReference type="ARBA" id="ARBA00001933"/>
    </source>
</evidence>
<gene>
    <name evidence="12" type="ORF">K437DRAFT_267237</name>
</gene>
<evidence type="ECO:0000256" key="9">
    <source>
        <dbReference type="ARBA" id="ARBA00031787"/>
    </source>
</evidence>
<dbReference type="Gene3D" id="3.40.640.10">
    <property type="entry name" value="Type I PLP-dependent aspartate aminotransferase-like (Major domain)"/>
    <property type="match status" value="1"/>
</dbReference>
<comment type="catalytic activity">
    <reaction evidence="10">
        <text>4-aminobutanoate + 2-oxoglutarate = succinate semialdehyde + L-glutamate</text>
        <dbReference type="Rhea" id="RHEA:23352"/>
        <dbReference type="ChEBI" id="CHEBI:16810"/>
        <dbReference type="ChEBI" id="CHEBI:29985"/>
        <dbReference type="ChEBI" id="CHEBI:57706"/>
        <dbReference type="ChEBI" id="CHEBI:59888"/>
        <dbReference type="EC" id="2.6.1.19"/>
    </reaction>
</comment>
<keyword evidence="5 12" id="KW-0032">Aminotransferase</keyword>
<dbReference type="InterPro" id="IPR005814">
    <property type="entry name" value="Aminotrans_3"/>
</dbReference>
<accession>A0A066WEC1</accession>
<dbReference type="PROSITE" id="PS00600">
    <property type="entry name" value="AA_TRANSFER_CLASS_3"/>
    <property type="match status" value="1"/>
</dbReference>
<evidence type="ECO:0000256" key="2">
    <source>
        <dbReference type="ARBA" id="ARBA00008954"/>
    </source>
</evidence>
<evidence type="ECO:0000256" key="10">
    <source>
        <dbReference type="ARBA" id="ARBA00048021"/>
    </source>
</evidence>
<dbReference type="InterPro" id="IPR004631">
    <property type="entry name" value="4NH2But_aminotransferase_euk"/>
</dbReference>
<dbReference type="PANTHER" id="PTHR43206:SF1">
    <property type="entry name" value="4-AMINOBUTYRATE AMINOTRANSFERASE, MITOCHONDRIAL"/>
    <property type="match status" value="1"/>
</dbReference>
<sequence length="498" mass="54060">MNLRLLLAATATKRASAFGARRSLATAAGFANEPTSPSIVTDSVPGPISKQLSAEIGKWQEDRAHWFAVDYEKSAGNWIADADGNVLLDVFAQIASIAVGYNHPEILKLARSDEFITAAINRPALGNFPPAKWTSWVESGLGSVRPQGLHNIFTAMCGSCANENAFKAAFMAYTARQRGSDAEFTPEELKSCMKNEAPGSPDLAILSFTSAFHGRLFGSLSSTRSKEIHKLGIPAFKNWPAVPWPAVKYPLSEYSRENNAAEQQTLAEVEAVIVDRKKNGGGEIAAVIVEPIASEGGDQHASNTFFKGLRDITARHGVFFIVDEVQTGVAATGKFWAHEYWGLDSPPDFVTFSKKMQAAGFYHKLETRPNLPYRSFGTWLGQPTAILQARAIIDIIRDESLLSNVQSVGAHIFSSLSALSAKYPAHIRSLRGEGKGTFIAFDAKDAPTRDILLGKLRAKGVNVGGCGTAAIRLRPMLVFQQHHADIFLGKLEEVLNDM</sequence>
<evidence type="ECO:0000256" key="11">
    <source>
        <dbReference type="RuleBase" id="RU003560"/>
    </source>
</evidence>
<organism evidence="12 13">
    <name type="scientific">Tilletiaria anomala (strain ATCC 24038 / CBS 436.72 / UBC 951)</name>
    <dbReference type="NCBI Taxonomy" id="1037660"/>
    <lineage>
        <taxon>Eukaryota</taxon>
        <taxon>Fungi</taxon>
        <taxon>Dikarya</taxon>
        <taxon>Basidiomycota</taxon>
        <taxon>Ustilaginomycotina</taxon>
        <taxon>Exobasidiomycetes</taxon>
        <taxon>Georgefischeriales</taxon>
        <taxon>Tilletiariaceae</taxon>
        <taxon>Tilletiaria</taxon>
    </lineage>
</organism>
<dbReference type="FunCoup" id="A0A066WEC1">
    <property type="interactions" value="188"/>
</dbReference>
<dbReference type="NCBIfam" id="TIGR00699">
    <property type="entry name" value="GABAtrns_euk"/>
    <property type="match status" value="1"/>
</dbReference>
<evidence type="ECO:0000256" key="7">
    <source>
        <dbReference type="ARBA" id="ARBA00022898"/>
    </source>
</evidence>
<dbReference type="PIRSF" id="PIRSF000521">
    <property type="entry name" value="Transaminase_4ab_Lys_Orn"/>
    <property type="match status" value="1"/>
</dbReference>
<dbReference type="Proteomes" id="UP000027361">
    <property type="component" value="Unassembled WGS sequence"/>
</dbReference>
<evidence type="ECO:0000256" key="8">
    <source>
        <dbReference type="ARBA" id="ARBA00030204"/>
    </source>
</evidence>
<evidence type="ECO:0000256" key="4">
    <source>
        <dbReference type="ARBA" id="ARBA00018543"/>
    </source>
</evidence>
<dbReference type="HOGENOM" id="CLU_016922_12_0_1"/>
<dbReference type="EC" id="2.6.1.19" evidence="3"/>
<comment type="caution">
    <text evidence="12">The sequence shown here is derived from an EMBL/GenBank/DDBJ whole genome shotgun (WGS) entry which is preliminary data.</text>
</comment>
<dbReference type="InterPro" id="IPR049704">
    <property type="entry name" value="Aminotrans_3_PPA_site"/>
</dbReference>
<dbReference type="RefSeq" id="XP_013244610.1">
    <property type="nucleotide sequence ID" value="XM_013389156.1"/>
</dbReference>
<dbReference type="InterPro" id="IPR015422">
    <property type="entry name" value="PyrdxlP-dep_Trfase_small"/>
</dbReference>
<dbReference type="GO" id="GO:0009450">
    <property type="term" value="P:gamma-aminobutyric acid catabolic process"/>
    <property type="evidence" value="ECO:0007669"/>
    <property type="project" value="TreeGrafter"/>
</dbReference>
<dbReference type="OrthoDB" id="10260828at2759"/>
<dbReference type="FunFam" id="3.40.640.10:FF:000073">
    <property type="entry name" value="Probable 4-aminobutyrate aminotransferase"/>
    <property type="match status" value="1"/>
</dbReference>
<name>A0A066WEC1_TILAU</name>
<dbReference type="Pfam" id="PF00202">
    <property type="entry name" value="Aminotran_3"/>
    <property type="match status" value="1"/>
</dbReference>
<dbReference type="STRING" id="1037660.A0A066WEC1"/>
<dbReference type="InterPro" id="IPR015421">
    <property type="entry name" value="PyrdxlP-dep_Trfase_major"/>
</dbReference>
<proteinExistence type="inferred from homology"/>
<reference evidence="12 13" key="1">
    <citation type="submission" date="2014-05" db="EMBL/GenBank/DDBJ databases">
        <title>Draft genome sequence of a rare smut relative, Tilletiaria anomala UBC 951.</title>
        <authorList>
            <consortium name="DOE Joint Genome Institute"/>
            <person name="Toome M."/>
            <person name="Kuo A."/>
            <person name="Henrissat B."/>
            <person name="Lipzen A."/>
            <person name="Tritt A."/>
            <person name="Yoshinaga Y."/>
            <person name="Zane M."/>
            <person name="Barry K."/>
            <person name="Grigoriev I.V."/>
            <person name="Spatafora J.W."/>
            <person name="Aimea M.C."/>
        </authorList>
    </citation>
    <scope>NUCLEOTIDE SEQUENCE [LARGE SCALE GENOMIC DNA]</scope>
    <source>
        <strain evidence="12 13">UBC 951</strain>
    </source>
</reference>
<dbReference type="InterPro" id="IPR015424">
    <property type="entry name" value="PyrdxlP-dep_Trfase"/>
</dbReference>
<comment type="similarity">
    <text evidence="2 11">Belongs to the class-III pyridoxal-phosphate-dependent aminotransferase family.</text>
</comment>
<evidence type="ECO:0000313" key="12">
    <source>
        <dbReference type="EMBL" id="KDN50858.1"/>
    </source>
</evidence>
<evidence type="ECO:0000256" key="5">
    <source>
        <dbReference type="ARBA" id="ARBA00022576"/>
    </source>
</evidence>
<dbReference type="CDD" id="cd00610">
    <property type="entry name" value="OAT_like"/>
    <property type="match status" value="1"/>
</dbReference>
<keyword evidence="7 11" id="KW-0663">Pyridoxal phosphate</keyword>
<protein>
    <recommendedName>
        <fullName evidence="4">4-aminobutyrate aminotransferase</fullName>
        <ecNumber evidence="3">2.6.1.19</ecNumber>
    </recommendedName>
    <alternativeName>
        <fullName evidence="9">GABA aminotransferase</fullName>
    </alternativeName>
    <alternativeName>
        <fullName evidence="8">Gamma-amino-N-butyrate transaminase</fullName>
    </alternativeName>
</protein>
<dbReference type="GO" id="GO:0005739">
    <property type="term" value="C:mitochondrion"/>
    <property type="evidence" value="ECO:0007669"/>
    <property type="project" value="TreeGrafter"/>
</dbReference>
<dbReference type="Gene3D" id="3.90.1150.10">
    <property type="entry name" value="Aspartate Aminotransferase, domain 1"/>
    <property type="match status" value="1"/>
</dbReference>
<evidence type="ECO:0000256" key="6">
    <source>
        <dbReference type="ARBA" id="ARBA00022679"/>
    </source>
</evidence>
<dbReference type="InParanoid" id="A0A066WEC1"/>
<dbReference type="GO" id="GO:0030170">
    <property type="term" value="F:pyridoxal phosphate binding"/>
    <property type="evidence" value="ECO:0007669"/>
    <property type="project" value="InterPro"/>
</dbReference>
<dbReference type="GO" id="GO:0034386">
    <property type="term" value="F:4-aminobutyrate:2-oxoglutarate transaminase activity"/>
    <property type="evidence" value="ECO:0007669"/>
    <property type="project" value="UniProtKB-EC"/>
</dbReference>
<evidence type="ECO:0000256" key="3">
    <source>
        <dbReference type="ARBA" id="ARBA00012912"/>
    </source>
</evidence>
<dbReference type="GeneID" id="25265916"/>
<keyword evidence="13" id="KW-1185">Reference proteome</keyword>